<keyword evidence="9" id="KW-0418">Kinase</keyword>
<feature type="transmembrane region" description="Helical" evidence="19">
    <location>
        <begin position="963"/>
        <end position="986"/>
    </location>
</feature>
<feature type="transmembrane region" description="Helical" evidence="19">
    <location>
        <begin position="679"/>
        <end position="697"/>
    </location>
</feature>
<evidence type="ECO:0000256" key="6">
    <source>
        <dbReference type="ARBA" id="ARBA00022729"/>
    </source>
</evidence>
<keyword evidence="12 19" id="KW-0472">Membrane</keyword>
<reference evidence="23 24" key="1">
    <citation type="journal article" date="2016" name="G3 (Bethesda)">
        <title>First Draft Assembly and Annotation of the Genome of a California Endemic Oak Quercus lobata Nee (Fagaceae).</title>
        <authorList>
            <person name="Sork V.L."/>
            <person name="Fitz-Gibbon S.T."/>
            <person name="Puiu D."/>
            <person name="Crepeau M."/>
            <person name="Gugger P.F."/>
            <person name="Sherman R."/>
            <person name="Stevens K."/>
            <person name="Langley C.H."/>
            <person name="Pellegrini M."/>
            <person name="Salzberg S.L."/>
        </authorList>
    </citation>
    <scope>NUCLEOTIDE SEQUENCE [LARGE SCALE GENOMIC DNA]</scope>
    <source>
        <strain evidence="23 24">cv. SW786</strain>
    </source>
</reference>
<dbReference type="InParanoid" id="A0A7N2LTN5"/>
<dbReference type="Proteomes" id="UP000594261">
    <property type="component" value="Chromosome 5"/>
</dbReference>
<dbReference type="PANTHER" id="PTHR27002:SF980">
    <property type="entry name" value="CYSTEINE-RICH RECEPTOR-LIKE PROTEIN KINASE 10 ISOFORM X1"/>
    <property type="match status" value="1"/>
</dbReference>
<feature type="binding site" evidence="17">
    <location>
        <position position="366"/>
    </location>
    <ligand>
        <name>ATP</name>
        <dbReference type="ChEBI" id="CHEBI:30616"/>
    </ligand>
</feature>
<keyword evidence="5 19" id="KW-0812">Transmembrane</keyword>
<feature type="transmembrane region" description="Helical" evidence="19">
    <location>
        <begin position="270"/>
        <end position="292"/>
    </location>
</feature>
<evidence type="ECO:0000256" key="15">
    <source>
        <dbReference type="ARBA" id="ARBA00047558"/>
    </source>
</evidence>
<comment type="catalytic activity">
    <reaction evidence="16">
        <text>L-threonyl-[protein] + ATP = O-phospho-L-threonyl-[protein] + ADP + H(+)</text>
        <dbReference type="Rhea" id="RHEA:46608"/>
        <dbReference type="Rhea" id="RHEA-COMP:11060"/>
        <dbReference type="Rhea" id="RHEA-COMP:11605"/>
        <dbReference type="ChEBI" id="CHEBI:15378"/>
        <dbReference type="ChEBI" id="CHEBI:30013"/>
        <dbReference type="ChEBI" id="CHEBI:30616"/>
        <dbReference type="ChEBI" id="CHEBI:61977"/>
        <dbReference type="ChEBI" id="CHEBI:456216"/>
    </reaction>
</comment>
<evidence type="ECO:0000256" key="14">
    <source>
        <dbReference type="ARBA" id="ARBA00023180"/>
    </source>
</evidence>
<dbReference type="CDD" id="cd14066">
    <property type="entry name" value="STKc_IRAK"/>
    <property type="match status" value="2"/>
</dbReference>
<dbReference type="Pfam" id="PF01657">
    <property type="entry name" value="Stress-antifung"/>
    <property type="match status" value="4"/>
</dbReference>
<accession>A0A7N2LTN5</accession>
<dbReference type="GO" id="GO:0006979">
    <property type="term" value="P:response to oxidative stress"/>
    <property type="evidence" value="ECO:0007669"/>
    <property type="project" value="UniProtKB-ARBA"/>
</dbReference>
<evidence type="ECO:0000256" key="9">
    <source>
        <dbReference type="ARBA" id="ARBA00022777"/>
    </source>
</evidence>
<feature type="binding site" evidence="17">
    <location>
        <position position="1044"/>
    </location>
    <ligand>
        <name>ATP</name>
        <dbReference type="ChEBI" id="CHEBI:30616"/>
    </ligand>
</feature>
<evidence type="ECO:0000256" key="7">
    <source>
        <dbReference type="ARBA" id="ARBA00022737"/>
    </source>
</evidence>
<evidence type="ECO:0000256" key="20">
    <source>
        <dbReference type="SAM" id="SignalP"/>
    </source>
</evidence>
<dbReference type="CDD" id="cd23509">
    <property type="entry name" value="Gnk2-like"/>
    <property type="match status" value="4"/>
</dbReference>
<keyword evidence="13" id="KW-0675">Receptor</keyword>
<dbReference type="GO" id="GO:0005886">
    <property type="term" value="C:plasma membrane"/>
    <property type="evidence" value="ECO:0007669"/>
    <property type="project" value="TreeGrafter"/>
</dbReference>
<dbReference type="InterPro" id="IPR000719">
    <property type="entry name" value="Prot_kinase_dom"/>
</dbReference>
<dbReference type="Gramene" id="QL05p076521:mrna">
    <property type="protein sequence ID" value="QL05p076521:mrna"/>
    <property type="gene ID" value="QL05p076521"/>
</dbReference>
<sequence>MALISSPLLFFLSTVFVLISQANAQSSVSHFCLYDQGNYSTRSLYEANLDQTLSDLVFSTNETNIKDGFYPYSYGLVSDRVYAIGLCRGDIKEDLCRNCLNDSRIALKQLCPNQKEAIVWYDNCMLRYSNRPLLCILENQPAFSQWNNSTQNVSNVDGYSKVIKNLLDGMISEAASGNSYKCATRTLVAPDSSNTTIYAHAQCTPDLVETDCIACLKNISGQIPQCCLGKEGGRYYTPSCNFRYGTNAFFDLTADASSPEGKQRSTTRTVIIIIVPTVIITMIIVISICIILKVRMPRDKVETYDISSSSSYEAGDEIASVESLQIDFSTIRDATDNFSDAFKLGKGGFGTVYKGKLSNGREIAVKRLSKMSRQGDLQFKNEVMLVAKLQHRNLVRLLGFCLEGDERLLIYEFVPNRSLDRYIFDPMKRAHLDWERRYKIIKGIARGLLYLHEDSRLRIIHRDLKAGNILLDAEMNPKVSDFGMARMFVLDQTEGNTNRIVGTYGYMAPEYAMFGQFSVKSDVFSFGVLMLEILTGQKITRFHNEENNEYLLSYAWKVWREGTASNIIDPMLKDCPITETMRCINIGLLCVQENVAERPDMTSVVFMLSGNCNTLPVPTQPANFMLSNDISTTLIQQDNSSSGTKYEVSITELYPRRRLNPRSLIIGAISDFVYKLRSLLQYIDYILSIVFLTLSRKLYRLNPFPNVNWWWWLDFVSQWWSCSGIFVGFKLKFMLWRNVFDRQGGGGLIVSGNYTTNSTYEANLSLVLSSISSNTQVENGFYPDSKGQDPDKVYAIGLCRRDIEQDDCLGCLKNASSFLPQLCPNQKEAIGCVSDQDGYKRVLETLFESMRSEAASGGKSLKFAVRTSVTPDLGTLYVLVQCTPDLSEQNCSDCLTDIYGNIPPVGSEGGRTYAPSCNYRFETYPFFNVAYATSPPPPFSASSPPPPLPIPITGMKRKKTRTAIIIVVPSVIAMMLTIGICIFVRVRKSKENYERIKSVESLQYDFSTIKAATNNFSDANKLGKGGFGIVYKGKLLNGQEVAVKRLSRNSQQGDLEFKKEVLLVAKLQHQNLVRLLGFCFEGNERLLIYEFVPNRSLDYYIFDPMKCAHFNWEKHFKIIKGIARGLLYLHENSRLWIIHRDLKPSNILLDIEMNPKISDFGMARMFVLDQTEGNTNRIVGIYEYMVPKYAMLGQFSIKLDVFSFGVLILEVLSGQKITHFHDGENSEYLLSYAWKNWREETTSNLIDPTLRGGPITEMLKCIKIGLLCVQENVSDRPNMTSIVLMLNGNLDPIPTPTQPTSFMQSNIVSSTSVQNDNSSSITNNGASITELCPR</sequence>
<dbReference type="PANTHER" id="PTHR27002">
    <property type="entry name" value="RECEPTOR-LIKE SERINE/THREONINE-PROTEIN KINASE SD1-8"/>
    <property type="match status" value="1"/>
</dbReference>
<dbReference type="FunFam" id="1.10.510.10:FF:000129">
    <property type="entry name" value="cysteine-rich receptor-like protein kinase 10"/>
    <property type="match status" value="2"/>
</dbReference>
<keyword evidence="10 17" id="KW-0067">ATP-binding</keyword>
<feature type="region of interest" description="Disordered" evidence="18">
    <location>
        <begin position="1313"/>
        <end position="1334"/>
    </location>
</feature>
<evidence type="ECO:0000256" key="8">
    <source>
        <dbReference type="ARBA" id="ARBA00022741"/>
    </source>
</evidence>
<evidence type="ECO:0000256" key="17">
    <source>
        <dbReference type="PROSITE-ProRule" id="PRU10141"/>
    </source>
</evidence>
<reference evidence="23" key="2">
    <citation type="submission" date="2021-01" db="UniProtKB">
        <authorList>
            <consortium name="EnsemblPlants"/>
        </authorList>
    </citation>
    <scope>IDENTIFICATION</scope>
</reference>
<feature type="domain" description="Gnk2-homologous" evidence="22">
    <location>
        <begin position="27"/>
        <end position="133"/>
    </location>
</feature>
<dbReference type="FunFam" id="3.30.430.20:FF:000002">
    <property type="entry name" value="Cysteine-rich receptor-like protein kinase 10"/>
    <property type="match status" value="2"/>
</dbReference>
<dbReference type="FunFam" id="3.30.430.20:FF:000003">
    <property type="entry name" value="Cysteine-rich RLK (RECEPTOR-like protein kinase) 10"/>
    <property type="match status" value="1"/>
</dbReference>
<keyword evidence="6 20" id="KW-0732">Signal</keyword>
<feature type="signal peptide" evidence="20">
    <location>
        <begin position="1"/>
        <end position="24"/>
    </location>
</feature>
<dbReference type="InterPro" id="IPR011009">
    <property type="entry name" value="Kinase-like_dom_sf"/>
</dbReference>
<feature type="transmembrane region" description="Helical" evidence="19">
    <location>
        <begin position="709"/>
        <end position="729"/>
    </location>
</feature>
<evidence type="ECO:0000256" key="2">
    <source>
        <dbReference type="ARBA" id="ARBA00022527"/>
    </source>
</evidence>
<keyword evidence="8 17" id="KW-0547">Nucleotide-binding</keyword>
<dbReference type="PROSITE" id="PS51473">
    <property type="entry name" value="GNK2"/>
    <property type="match status" value="3"/>
</dbReference>
<dbReference type="InterPro" id="IPR001245">
    <property type="entry name" value="Ser-Thr/Tyr_kinase_cat_dom"/>
</dbReference>
<proteinExistence type="predicted"/>
<keyword evidence="24" id="KW-1185">Reference proteome</keyword>
<evidence type="ECO:0000256" key="11">
    <source>
        <dbReference type="ARBA" id="ARBA00022989"/>
    </source>
</evidence>
<evidence type="ECO:0000256" key="19">
    <source>
        <dbReference type="SAM" id="Phobius"/>
    </source>
</evidence>
<dbReference type="PROSITE" id="PS00107">
    <property type="entry name" value="PROTEIN_KINASE_ATP"/>
    <property type="match status" value="2"/>
</dbReference>
<dbReference type="PROSITE" id="PS50011">
    <property type="entry name" value="PROTEIN_KINASE_DOM"/>
    <property type="match status" value="2"/>
</dbReference>
<evidence type="ECO:0000256" key="13">
    <source>
        <dbReference type="ARBA" id="ARBA00023170"/>
    </source>
</evidence>
<evidence type="ECO:0000259" key="22">
    <source>
        <dbReference type="PROSITE" id="PS51473"/>
    </source>
</evidence>
<dbReference type="InterPro" id="IPR017441">
    <property type="entry name" value="Protein_kinase_ATP_BS"/>
</dbReference>
<dbReference type="OMA" id="IACSIND"/>
<comment type="subcellular location">
    <subcellularLocation>
        <location evidence="1">Membrane</location>
        <topology evidence="1">Single-pass membrane protein</topology>
    </subcellularLocation>
</comment>
<evidence type="ECO:0000256" key="10">
    <source>
        <dbReference type="ARBA" id="ARBA00022840"/>
    </source>
</evidence>
<feature type="domain" description="Protein kinase" evidence="21">
    <location>
        <begin position="338"/>
        <end position="673"/>
    </location>
</feature>
<dbReference type="Gene3D" id="3.30.430.20">
    <property type="entry name" value="Gnk2 domain, C-X8-C-X2-C motif"/>
    <property type="match status" value="4"/>
</dbReference>
<evidence type="ECO:0000256" key="1">
    <source>
        <dbReference type="ARBA" id="ARBA00004167"/>
    </source>
</evidence>
<dbReference type="InterPro" id="IPR002902">
    <property type="entry name" value="GNK2"/>
</dbReference>
<protein>
    <recommendedName>
        <fullName evidence="25">Cysteine-rich receptor-like protein kinase 29</fullName>
    </recommendedName>
</protein>
<dbReference type="PROSITE" id="PS00108">
    <property type="entry name" value="PROTEIN_KINASE_ST"/>
    <property type="match status" value="2"/>
</dbReference>
<feature type="chain" id="PRO_5029571597" description="Cysteine-rich receptor-like protein kinase 29" evidence="20">
    <location>
        <begin position="25"/>
        <end position="1334"/>
    </location>
</feature>
<dbReference type="InterPro" id="IPR008271">
    <property type="entry name" value="Ser/Thr_kinase_AS"/>
</dbReference>
<evidence type="ECO:0000313" key="23">
    <source>
        <dbReference type="EnsemblPlants" id="QL05p076521:mrna"/>
    </source>
</evidence>
<evidence type="ECO:0000256" key="3">
    <source>
        <dbReference type="ARBA" id="ARBA00022553"/>
    </source>
</evidence>
<dbReference type="Gene3D" id="3.30.200.20">
    <property type="entry name" value="Phosphorylase Kinase, domain 1"/>
    <property type="match status" value="2"/>
</dbReference>
<dbReference type="GO" id="GO:0004674">
    <property type="term" value="F:protein serine/threonine kinase activity"/>
    <property type="evidence" value="ECO:0007669"/>
    <property type="project" value="UniProtKB-KW"/>
</dbReference>
<evidence type="ECO:0000259" key="21">
    <source>
        <dbReference type="PROSITE" id="PS50011"/>
    </source>
</evidence>
<keyword evidence="4" id="KW-0808">Transferase</keyword>
<comment type="catalytic activity">
    <reaction evidence="15">
        <text>L-seryl-[protein] + ATP = O-phospho-L-seryl-[protein] + ADP + H(+)</text>
        <dbReference type="Rhea" id="RHEA:17989"/>
        <dbReference type="Rhea" id="RHEA-COMP:9863"/>
        <dbReference type="Rhea" id="RHEA-COMP:11604"/>
        <dbReference type="ChEBI" id="CHEBI:15378"/>
        <dbReference type="ChEBI" id="CHEBI:29999"/>
        <dbReference type="ChEBI" id="CHEBI:30616"/>
        <dbReference type="ChEBI" id="CHEBI:83421"/>
        <dbReference type="ChEBI" id="CHEBI:456216"/>
    </reaction>
</comment>
<dbReference type="InterPro" id="IPR038408">
    <property type="entry name" value="GNK2_sf"/>
</dbReference>
<keyword evidence="14" id="KW-0325">Glycoprotein</keyword>
<dbReference type="EMBL" id="LRBV02000005">
    <property type="status" value="NOT_ANNOTATED_CDS"/>
    <property type="molecule type" value="Genomic_DNA"/>
</dbReference>
<dbReference type="SMART" id="SM00220">
    <property type="entry name" value="S_TKc"/>
    <property type="match status" value="2"/>
</dbReference>
<evidence type="ECO:0008006" key="25">
    <source>
        <dbReference type="Google" id="ProtNLM"/>
    </source>
</evidence>
<keyword evidence="3" id="KW-0597">Phosphoprotein</keyword>
<evidence type="ECO:0000256" key="4">
    <source>
        <dbReference type="ARBA" id="ARBA00022679"/>
    </source>
</evidence>
<feature type="domain" description="Protein kinase" evidence="21">
    <location>
        <begin position="1016"/>
        <end position="1290"/>
    </location>
</feature>
<keyword evidence="7" id="KW-0677">Repeat</keyword>
<feature type="domain" description="Gnk2-homologous" evidence="22">
    <location>
        <begin position="821"/>
        <end position="926"/>
    </location>
</feature>
<dbReference type="FunFam" id="3.30.200.20:FF:000142">
    <property type="entry name" value="Cysteine-rich receptor-like protein kinase 10"/>
    <property type="match status" value="2"/>
</dbReference>
<evidence type="ECO:0000256" key="16">
    <source>
        <dbReference type="ARBA" id="ARBA00047951"/>
    </source>
</evidence>
<evidence type="ECO:0000256" key="5">
    <source>
        <dbReference type="ARBA" id="ARBA00022692"/>
    </source>
</evidence>
<dbReference type="Pfam" id="PF00069">
    <property type="entry name" value="Pkinase"/>
    <property type="match status" value="1"/>
</dbReference>
<keyword evidence="2" id="KW-0723">Serine/threonine-protein kinase</keyword>
<evidence type="ECO:0000256" key="18">
    <source>
        <dbReference type="SAM" id="MobiDB-lite"/>
    </source>
</evidence>
<dbReference type="EnsemblPlants" id="QL05p076521:mrna">
    <property type="protein sequence ID" value="QL05p076521:mrna"/>
    <property type="gene ID" value="QL05p076521"/>
</dbReference>
<feature type="domain" description="Gnk2-homologous" evidence="22">
    <location>
        <begin position="141"/>
        <end position="249"/>
    </location>
</feature>
<evidence type="ECO:0000313" key="24">
    <source>
        <dbReference type="Proteomes" id="UP000594261"/>
    </source>
</evidence>
<keyword evidence="11 19" id="KW-1133">Transmembrane helix</keyword>
<dbReference type="GO" id="GO:0005524">
    <property type="term" value="F:ATP binding"/>
    <property type="evidence" value="ECO:0007669"/>
    <property type="project" value="UniProtKB-UniRule"/>
</dbReference>
<dbReference type="Gene3D" id="1.10.510.10">
    <property type="entry name" value="Transferase(Phosphotransferase) domain 1"/>
    <property type="match status" value="2"/>
</dbReference>
<dbReference type="Pfam" id="PF07714">
    <property type="entry name" value="PK_Tyr_Ser-Thr"/>
    <property type="match status" value="1"/>
</dbReference>
<name>A0A7N2LTN5_QUELO</name>
<dbReference type="SUPFAM" id="SSF56112">
    <property type="entry name" value="Protein kinase-like (PK-like)"/>
    <property type="match status" value="2"/>
</dbReference>
<organism evidence="23 24">
    <name type="scientific">Quercus lobata</name>
    <name type="common">Valley oak</name>
    <dbReference type="NCBI Taxonomy" id="97700"/>
    <lineage>
        <taxon>Eukaryota</taxon>
        <taxon>Viridiplantae</taxon>
        <taxon>Streptophyta</taxon>
        <taxon>Embryophyta</taxon>
        <taxon>Tracheophyta</taxon>
        <taxon>Spermatophyta</taxon>
        <taxon>Magnoliopsida</taxon>
        <taxon>eudicotyledons</taxon>
        <taxon>Gunneridae</taxon>
        <taxon>Pentapetalae</taxon>
        <taxon>rosids</taxon>
        <taxon>fabids</taxon>
        <taxon>Fagales</taxon>
        <taxon>Fagaceae</taxon>
        <taxon>Quercus</taxon>
    </lineage>
</organism>
<evidence type="ECO:0000256" key="12">
    <source>
        <dbReference type="ARBA" id="ARBA00023136"/>
    </source>
</evidence>